<dbReference type="SUPFAM" id="SSF46785">
    <property type="entry name" value="Winged helix' DNA-binding domain"/>
    <property type="match status" value="1"/>
</dbReference>
<protein>
    <submittedName>
        <fullName evidence="6">Fumarate and nitrate reduction regulatory protein</fullName>
    </submittedName>
</protein>
<keyword evidence="1" id="KW-0805">Transcription regulation</keyword>
<evidence type="ECO:0000259" key="4">
    <source>
        <dbReference type="PROSITE" id="PS50042"/>
    </source>
</evidence>
<dbReference type="InterPro" id="IPR012318">
    <property type="entry name" value="HTH_CRP"/>
</dbReference>
<dbReference type="RefSeq" id="WP_006812717.1">
    <property type="nucleotide sequence ID" value="NZ_AP018946.1"/>
</dbReference>
<dbReference type="PRINTS" id="PR00034">
    <property type="entry name" value="HTHCRP"/>
</dbReference>
<evidence type="ECO:0000256" key="1">
    <source>
        <dbReference type="ARBA" id="ARBA00023015"/>
    </source>
</evidence>
<dbReference type="Gene3D" id="2.60.120.10">
    <property type="entry name" value="Jelly Rolls"/>
    <property type="match status" value="1"/>
</dbReference>
<feature type="domain" description="HTH crp-type" evidence="5">
    <location>
        <begin position="157"/>
        <end position="225"/>
    </location>
</feature>
<dbReference type="SUPFAM" id="SSF51206">
    <property type="entry name" value="cAMP-binding domain-like"/>
    <property type="match status" value="1"/>
</dbReference>
<evidence type="ECO:0000259" key="5">
    <source>
        <dbReference type="PROSITE" id="PS51063"/>
    </source>
</evidence>
<dbReference type="InterPro" id="IPR014710">
    <property type="entry name" value="RmlC-like_jellyroll"/>
</dbReference>
<organism evidence="6 7">
    <name type="scientific">Providencia rustigianii</name>
    <dbReference type="NCBI Taxonomy" id="158850"/>
    <lineage>
        <taxon>Bacteria</taxon>
        <taxon>Pseudomonadati</taxon>
        <taxon>Pseudomonadota</taxon>
        <taxon>Gammaproteobacteria</taxon>
        <taxon>Enterobacterales</taxon>
        <taxon>Morganellaceae</taxon>
        <taxon>Providencia</taxon>
    </lineage>
</organism>
<sequence length="238" mass="27272">MTFVKNVFPYTQSIEALIKCPLFSGIEEQKLALLLENCGYIQFKSGEIVGYEGDTFKYCPLIINGQMEVYRHTYLGEEKIFGLFTGGEIVAIAAVFMPHNRYPMSLRAKTDGDSLLLDKRDILQLCHACPQIMEKLLMRFSTKLYENINHIDWLTSSSAEQRLAAYILDLKNKQLTPNIILPLSRGQLAAKLGMRYETLSRLVSSWRQKGFIDIEKDTVRINNENYLTQLSISAQRPF</sequence>
<dbReference type="EMBL" id="UGUA01000002">
    <property type="protein sequence ID" value="SUC34882.1"/>
    <property type="molecule type" value="Genomic_DNA"/>
</dbReference>
<evidence type="ECO:0000256" key="2">
    <source>
        <dbReference type="ARBA" id="ARBA00023125"/>
    </source>
</evidence>
<dbReference type="SMART" id="SM00100">
    <property type="entry name" value="cNMP"/>
    <property type="match status" value="1"/>
</dbReference>
<dbReference type="Pfam" id="PF13545">
    <property type="entry name" value="HTH_Crp_2"/>
    <property type="match status" value="1"/>
</dbReference>
<evidence type="ECO:0000256" key="3">
    <source>
        <dbReference type="ARBA" id="ARBA00023163"/>
    </source>
</evidence>
<dbReference type="Pfam" id="PF00027">
    <property type="entry name" value="cNMP_binding"/>
    <property type="match status" value="1"/>
</dbReference>
<keyword evidence="3" id="KW-0804">Transcription</keyword>
<dbReference type="GO" id="GO:0005829">
    <property type="term" value="C:cytosol"/>
    <property type="evidence" value="ECO:0007669"/>
    <property type="project" value="TreeGrafter"/>
</dbReference>
<keyword evidence="2" id="KW-0238">DNA-binding</keyword>
<evidence type="ECO:0000313" key="6">
    <source>
        <dbReference type="EMBL" id="SUC34882.1"/>
    </source>
</evidence>
<dbReference type="SMART" id="SM00419">
    <property type="entry name" value="HTH_CRP"/>
    <property type="match status" value="1"/>
</dbReference>
<dbReference type="GO" id="GO:0003677">
    <property type="term" value="F:DNA binding"/>
    <property type="evidence" value="ECO:0007669"/>
    <property type="project" value="UniProtKB-KW"/>
</dbReference>
<feature type="domain" description="Cyclic nucleotide-binding" evidence="4">
    <location>
        <begin position="22"/>
        <end position="143"/>
    </location>
</feature>
<dbReference type="PROSITE" id="PS51063">
    <property type="entry name" value="HTH_CRP_2"/>
    <property type="match status" value="1"/>
</dbReference>
<dbReference type="Proteomes" id="UP000255129">
    <property type="component" value="Unassembled WGS sequence"/>
</dbReference>
<dbReference type="CDD" id="cd00038">
    <property type="entry name" value="CAP_ED"/>
    <property type="match status" value="1"/>
</dbReference>
<gene>
    <name evidence="6" type="primary">fnr_1</name>
    <name evidence="6" type="ORF">NCTC12026_01256</name>
</gene>
<proteinExistence type="predicted"/>
<accession>A0A379G202</accession>
<dbReference type="AlphaFoldDB" id="A0A379G202"/>
<dbReference type="PROSITE" id="PS50042">
    <property type="entry name" value="CNMP_BINDING_3"/>
    <property type="match status" value="1"/>
</dbReference>
<reference evidence="6 7" key="1">
    <citation type="submission" date="2018-06" db="EMBL/GenBank/DDBJ databases">
        <authorList>
            <consortium name="Pathogen Informatics"/>
            <person name="Doyle S."/>
        </authorList>
    </citation>
    <scope>NUCLEOTIDE SEQUENCE [LARGE SCALE GENOMIC DNA]</scope>
    <source>
        <strain evidence="6 7">NCTC12026</strain>
    </source>
</reference>
<dbReference type="PANTHER" id="PTHR24567:SF26">
    <property type="entry name" value="REGULATORY PROTEIN YEIL"/>
    <property type="match status" value="1"/>
</dbReference>
<evidence type="ECO:0000313" key="7">
    <source>
        <dbReference type="Proteomes" id="UP000255129"/>
    </source>
</evidence>
<dbReference type="InterPro" id="IPR050397">
    <property type="entry name" value="Env_Response_Regulators"/>
</dbReference>
<dbReference type="PANTHER" id="PTHR24567">
    <property type="entry name" value="CRP FAMILY TRANSCRIPTIONAL REGULATORY PROTEIN"/>
    <property type="match status" value="1"/>
</dbReference>
<dbReference type="GO" id="GO:0003700">
    <property type="term" value="F:DNA-binding transcription factor activity"/>
    <property type="evidence" value="ECO:0007669"/>
    <property type="project" value="TreeGrafter"/>
</dbReference>
<dbReference type="OrthoDB" id="190787at2"/>
<dbReference type="InterPro" id="IPR018490">
    <property type="entry name" value="cNMP-bd_dom_sf"/>
</dbReference>
<dbReference type="InterPro" id="IPR036390">
    <property type="entry name" value="WH_DNA-bd_sf"/>
</dbReference>
<dbReference type="InterPro" id="IPR000595">
    <property type="entry name" value="cNMP-bd_dom"/>
</dbReference>
<name>A0A379G202_9GAMM</name>